<keyword evidence="2" id="KW-1185">Reference proteome</keyword>
<reference evidence="1 2" key="1">
    <citation type="submission" date="2017-06" db="EMBL/GenBank/DDBJ databases">
        <title>Cmopartive genomic analysis of Ambrosia Fusariam Clade fungi.</title>
        <authorList>
            <person name="Stajich J.E."/>
            <person name="Carrillo J."/>
            <person name="Kijimoto T."/>
            <person name="Eskalen A."/>
            <person name="O'Donnell K."/>
            <person name="Kasson M."/>
        </authorList>
    </citation>
    <scope>NUCLEOTIDE SEQUENCE [LARGE SCALE GENOMIC DNA]</scope>
    <source>
        <strain evidence="1 2">NRRL 20438</strain>
    </source>
</reference>
<organism evidence="1 2">
    <name type="scientific">Fusarium ambrosium</name>
    <dbReference type="NCBI Taxonomy" id="131363"/>
    <lineage>
        <taxon>Eukaryota</taxon>
        <taxon>Fungi</taxon>
        <taxon>Dikarya</taxon>
        <taxon>Ascomycota</taxon>
        <taxon>Pezizomycotina</taxon>
        <taxon>Sordariomycetes</taxon>
        <taxon>Hypocreomycetidae</taxon>
        <taxon>Hypocreales</taxon>
        <taxon>Nectriaceae</taxon>
        <taxon>Fusarium</taxon>
        <taxon>Fusarium solani species complex</taxon>
    </lineage>
</organism>
<dbReference type="Proteomes" id="UP000288429">
    <property type="component" value="Unassembled WGS sequence"/>
</dbReference>
<accession>A0A428UTY8</accession>
<protein>
    <submittedName>
        <fullName evidence="1">Uncharacterized protein</fullName>
    </submittedName>
</protein>
<dbReference type="AlphaFoldDB" id="A0A428UTY8"/>
<comment type="caution">
    <text evidence="1">The sequence shown here is derived from an EMBL/GenBank/DDBJ whole genome shotgun (WGS) entry which is preliminary data.</text>
</comment>
<name>A0A428UTY8_9HYPO</name>
<gene>
    <name evidence="1" type="ORF">CDV31_003487</name>
</gene>
<sequence length="66" mass="7521">MHPGIMISTERKGESREDARNFRMLSLENIAYKLRAFRCRASPMAGASIGLIFLFIRHPRTLTLGN</sequence>
<evidence type="ECO:0000313" key="1">
    <source>
        <dbReference type="EMBL" id="RSM17717.1"/>
    </source>
</evidence>
<evidence type="ECO:0000313" key="2">
    <source>
        <dbReference type="Proteomes" id="UP000288429"/>
    </source>
</evidence>
<proteinExistence type="predicted"/>
<dbReference type="EMBL" id="NIZV01000030">
    <property type="protein sequence ID" value="RSM17717.1"/>
    <property type="molecule type" value="Genomic_DNA"/>
</dbReference>